<evidence type="ECO:0000313" key="3">
    <source>
        <dbReference type="Proteomes" id="UP001205843"/>
    </source>
</evidence>
<protein>
    <recommendedName>
        <fullName evidence="1">Nucleotide modification associated domain-containing protein</fullName>
    </recommendedName>
</protein>
<feature type="domain" description="Nucleotide modification associated" evidence="1">
    <location>
        <begin position="2"/>
        <end position="264"/>
    </location>
</feature>
<evidence type="ECO:0000259" key="1">
    <source>
        <dbReference type="Pfam" id="PF18754"/>
    </source>
</evidence>
<keyword evidence="3" id="KW-1185">Reference proteome</keyword>
<dbReference type="Proteomes" id="UP001205843">
    <property type="component" value="Unassembled WGS sequence"/>
</dbReference>
<organism evidence="2 3">
    <name type="scientific">Natronocella acetinitrilica</name>
    <dbReference type="NCBI Taxonomy" id="414046"/>
    <lineage>
        <taxon>Bacteria</taxon>
        <taxon>Pseudomonadati</taxon>
        <taxon>Pseudomonadota</taxon>
        <taxon>Gammaproteobacteria</taxon>
        <taxon>Chromatiales</taxon>
        <taxon>Ectothiorhodospiraceae</taxon>
        <taxon>Natronocella</taxon>
    </lineage>
</organism>
<evidence type="ECO:0000313" key="2">
    <source>
        <dbReference type="EMBL" id="MCP1677054.1"/>
    </source>
</evidence>
<name>A0AAE3G8N8_9GAMM</name>
<dbReference type="InterPro" id="IPR041135">
    <property type="entry name" value="Nmad3"/>
</dbReference>
<gene>
    <name evidence="2" type="ORF">J2T57_004228</name>
</gene>
<dbReference type="AlphaFoldDB" id="A0AAE3G8N8"/>
<dbReference type="Pfam" id="PF18754">
    <property type="entry name" value="Nmad3"/>
    <property type="match status" value="1"/>
</dbReference>
<dbReference type="EMBL" id="JALJXV010000013">
    <property type="protein sequence ID" value="MCP1677054.1"/>
    <property type="molecule type" value="Genomic_DNA"/>
</dbReference>
<sequence>MKLILSRKGFDSTAGGTASPIFPDGRMVSLPIPDNRSTIRYGDIHCQGEPLGSLVTQLTRGKIHADHRAHLDPDLMETSLARLPGWRPLFGQAGAAQSHLRNQGVGAGDVFLFFGLFRPVRRREDGWAWVPNAPSRHVIWGWMQIAEVLPLDGGAPKGYAWAQYHPHFQWESGANNVVYVASPTLTLHGEDAGLPGAGTFKRFCPRLQLTSPAARGTTPWLLPDWFYPVPGRTPLSYHGKAERWERQGGTTRLDVVKRGQEFVLHIDDYPEAIPWLRNLGQWDYKNLVKRKGRLERLK</sequence>
<comment type="caution">
    <text evidence="2">The sequence shown here is derived from an EMBL/GenBank/DDBJ whole genome shotgun (WGS) entry which is preliminary data.</text>
</comment>
<reference evidence="2" key="1">
    <citation type="submission" date="2022-03" db="EMBL/GenBank/DDBJ databases">
        <title>Genomic Encyclopedia of Type Strains, Phase III (KMG-III): the genomes of soil and plant-associated and newly described type strains.</title>
        <authorList>
            <person name="Whitman W."/>
        </authorList>
    </citation>
    <scope>NUCLEOTIDE SEQUENCE</scope>
    <source>
        <strain evidence="2">ANL 6-2</strain>
    </source>
</reference>
<accession>A0AAE3G8N8</accession>
<dbReference type="RefSeq" id="WP_253485009.1">
    <property type="nucleotide sequence ID" value="NZ_JALJXV010000013.1"/>
</dbReference>
<proteinExistence type="predicted"/>